<comment type="caution">
    <text evidence="2">The sequence shown here is derived from an EMBL/GenBank/DDBJ whole genome shotgun (WGS) entry which is preliminary data.</text>
</comment>
<proteinExistence type="predicted"/>
<feature type="chain" id="PRO_5020662294" description="Tat pathway signal sequence domain protein" evidence="1">
    <location>
        <begin position="25"/>
        <end position="135"/>
    </location>
</feature>
<evidence type="ECO:0000313" key="2">
    <source>
        <dbReference type="EMBL" id="RZU98704.1"/>
    </source>
</evidence>
<dbReference type="RefSeq" id="WP_130502994.1">
    <property type="nucleotide sequence ID" value="NZ_SHLI01000001.1"/>
</dbReference>
<dbReference type="OrthoDB" id="7707524at2"/>
<accession>A0A4Q8D0B1</accession>
<gene>
    <name evidence="2" type="ORF">EV698_0963</name>
</gene>
<dbReference type="AlphaFoldDB" id="A0A4Q8D0B1"/>
<feature type="signal peptide" evidence="1">
    <location>
        <begin position="1"/>
        <end position="24"/>
    </location>
</feature>
<evidence type="ECO:0008006" key="4">
    <source>
        <dbReference type="Google" id="ProtNLM"/>
    </source>
</evidence>
<keyword evidence="3" id="KW-1185">Reference proteome</keyword>
<keyword evidence="1" id="KW-0732">Signal</keyword>
<sequence>MLRWSQWMLLGVSLAWLGVGVAAAAPVSVELNKLEADGDSCKAYMVTNNSQDQALESLQLDLVMFDGDGIISKHLAVELGPLPADKTRVEVFRIEGTACSEINRILLNGVTHCGGAPDCAGEVLVSSRSDVAFVE</sequence>
<organism evidence="2 3">
    <name type="scientific">Spiribacter vilamensis</name>
    <dbReference type="NCBI Taxonomy" id="531306"/>
    <lineage>
        <taxon>Bacteria</taxon>
        <taxon>Pseudomonadati</taxon>
        <taxon>Pseudomonadota</taxon>
        <taxon>Gammaproteobacteria</taxon>
        <taxon>Chromatiales</taxon>
        <taxon>Ectothiorhodospiraceae</taxon>
        <taxon>Spiribacter</taxon>
    </lineage>
</organism>
<dbReference type="Proteomes" id="UP000292298">
    <property type="component" value="Unassembled WGS sequence"/>
</dbReference>
<evidence type="ECO:0000256" key="1">
    <source>
        <dbReference type="SAM" id="SignalP"/>
    </source>
</evidence>
<protein>
    <recommendedName>
        <fullName evidence="4">Tat pathway signal sequence domain protein</fullName>
    </recommendedName>
</protein>
<evidence type="ECO:0000313" key="3">
    <source>
        <dbReference type="Proteomes" id="UP000292298"/>
    </source>
</evidence>
<reference evidence="2 3" key="1">
    <citation type="submission" date="2019-02" db="EMBL/GenBank/DDBJ databases">
        <title>Genomic Encyclopedia of Type Strains, Phase IV (KMG-IV): sequencing the most valuable type-strain genomes for metagenomic binning, comparative biology and taxonomic classification.</title>
        <authorList>
            <person name="Goeker M."/>
        </authorList>
    </citation>
    <scope>NUCLEOTIDE SEQUENCE [LARGE SCALE GENOMIC DNA]</scope>
    <source>
        <strain evidence="2 3">DSM 21056</strain>
    </source>
</reference>
<name>A0A4Q8D0B1_9GAMM</name>
<dbReference type="EMBL" id="SHLI01000001">
    <property type="protein sequence ID" value="RZU98704.1"/>
    <property type="molecule type" value="Genomic_DNA"/>
</dbReference>